<accession>A0A0V8E7M8</accession>
<dbReference type="InterPro" id="IPR010985">
    <property type="entry name" value="Ribbon_hlx_hlx"/>
</dbReference>
<dbReference type="EMBL" id="LKLS01000033">
    <property type="protein sequence ID" value="KSU21828.1"/>
    <property type="molecule type" value="Genomic_DNA"/>
</dbReference>
<dbReference type="Proteomes" id="UP000053612">
    <property type="component" value="Unassembled WGS sequence"/>
</dbReference>
<dbReference type="SUPFAM" id="SSF47598">
    <property type="entry name" value="Ribbon-helix-helix"/>
    <property type="match status" value="1"/>
</dbReference>
<dbReference type="Gene3D" id="1.10.1220.10">
    <property type="entry name" value="Met repressor-like"/>
    <property type="match status" value="1"/>
</dbReference>
<dbReference type="GO" id="GO:0006355">
    <property type="term" value="P:regulation of DNA-templated transcription"/>
    <property type="evidence" value="ECO:0007669"/>
    <property type="project" value="InterPro"/>
</dbReference>
<proteinExistence type="predicted"/>
<evidence type="ECO:0000313" key="1">
    <source>
        <dbReference type="EMBL" id="KSU21828.1"/>
    </source>
</evidence>
<sequence length="51" mass="5932">MATDKKRVQISMTEEIASKFDELTEFYGLSKSGLFAVLIREDYERKGLEEK</sequence>
<reference evidence="2" key="1">
    <citation type="submission" date="2015-10" db="EMBL/GenBank/DDBJ databases">
        <title>Draft Genome Sequences of 11 Lactococcus lactis subspecies cremoris strains.</title>
        <authorList>
            <person name="Wels M."/>
            <person name="Backus L."/>
            <person name="Boekhorst J."/>
            <person name="Dijkstra A."/>
            <person name="Beerthuizen M."/>
            <person name="Kelly W."/>
            <person name="Siezen R."/>
            <person name="Bachmann H."/>
            <person name="Van Hijum S."/>
        </authorList>
    </citation>
    <scope>NUCLEOTIDE SEQUENCE [LARGE SCALE GENOMIC DNA]</scope>
    <source>
        <strain evidence="2">LMG9449</strain>
    </source>
</reference>
<dbReference type="PATRIC" id="fig|1360.109.peg.2722"/>
<organism evidence="1 2">
    <name type="scientific">Lactococcus lactis subsp. lactis</name>
    <name type="common">Streptococcus lactis</name>
    <dbReference type="NCBI Taxonomy" id="1360"/>
    <lineage>
        <taxon>Bacteria</taxon>
        <taxon>Bacillati</taxon>
        <taxon>Bacillota</taxon>
        <taxon>Bacilli</taxon>
        <taxon>Lactobacillales</taxon>
        <taxon>Streptococcaceae</taxon>
        <taxon>Lactococcus</taxon>
    </lineage>
</organism>
<protein>
    <submittedName>
        <fullName evidence="1">Uncharacterized protein</fullName>
    </submittedName>
</protein>
<comment type="caution">
    <text evidence="1">The sequence shown here is derived from an EMBL/GenBank/DDBJ whole genome shotgun (WGS) entry which is preliminary data.</text>
</comment>
<name>A0A0V8E7M8_LACLL</name>
<dbReference type="AlphaFoldDB" id="A0A0V8E7M8"/>
<evidence type="ECO:0000313" key="2">
    <source>
        <dbReference type="Proteomes" id="UP000053612"/>
    </source>
</evidence>
<dbReference type="RefSeq" id="WP_021213379.1">
    <property type="nucleotide sequence ID" value="NZ_JAHHWU010000039.1"/>
</dbReference>
<dbReference type="InterPro" id="IPR013321">
    <property type="entry name" value="Arc_rbn_hlx_hlx"/>
</dbReference>
<gene>
    <name evidence="1" type="ORF">LMG9449_0407</name>
</gene>